<sequence length="328" mass="34781">MSMLVAEISQPGPPGVLRWVSRARPEPGPGELLLRVRAFGINRPDILQRKGLYPPPPGASDIPGLEVCADVVGGDLAGSALRPGQRVCALLTGGGYAEYCVAPIGQCLPVPEGLSDAEAAALPETFFTVWHNAFERGALKPGELILVQGGSSGIGTVAIQLAHALGSRVWATAGSETKCQACLALGAERAINYRTQDFVEQVREHTSGRGMDVILDMVAGDYVAREMACLAEDGRLVIIAVQGGTAAAFDASLLMRRRLSITGSTLRARSVEFKTRLAEALRKNVWPLLESGRVRPQIHAVLPAAQIAQAHAMMEGGQHIGKIVLTWS</sequence>
<dbReference type="InterPro" id="IPR020843">
    <property type="entry name" value="ER"/>
</dbReference>
<proteinExistence type="predicted"/>
<evidence type="ECO:0000256" key="2">
    <source>
        <dbReference type="ARBA" id="ARBA00023002"/>
    </source>
</evidence>
<name>A0A1J5S700_9ZZZZ</name>
<dbReference type="SMART" id="SM00829">
    <property type="entry name" value="PKS_ER"/>
    <property type="match status" value="1"/>
</dbReference>
<dbReference type="InterPro" id="IPR011032">
    <property type="entry name" value="GroES-like_sf"/>
</dbReference>
<dbReference type="InterPro" id="IPR014189">
    <property type="entry name" value="Quinone_OxRdtase_PIG3"/>
</dbReference>
<protein>
    <submittedName>
        <fullName evidence="4">Phthiocerol synthesis polyketide synthase type I PpsC</fullName>
        <ecNumber evidence="4">2.3.1.41</ecNumber>
    </submittedName>
</protein>
<dbReference type="PANTHER" id="PTHR48106:SF8">
    <property type="entry name" value="OS02G0805600 PROTEIN"/>
    <property type="match status" value="1"/>
</dbReference>
<dbReference type="PANTHER" id="PTHR48106">
    <property type="entry name" value="QUINONE OXIDOREDUCTASE PIG3-RELATED"/>
    <property type="match status" value="1"/>
</dbReference>
<dbReference type="Pfam" id="PF08240">
    <property type="entry name" value="ADH_N"/>
    <property type="match status" value="1"/>
</dbReference>
<feature type="domain" description="Enoyl reductase (ER)" evidence="3">
    <location>
        <begin position="12"/>
        <end position="325"/>
    </location>
</feature>
<reference evidence="4" key="1">
    <citation type="submission" date="2016-10" db="EMBL/GenBank/DDBJ databases">
        <title>Sequence of Gallionella enrichment culture.</title>
        <authorList>
            <person name="Poehlein A."/>
            <person name="Muehling M."/>
            <person name="Daniel R."/>
        </authorList>
    </citation>
    <scope>NUCLEOTIDE SEQUENCE</scope>
</reference>
<comment type="caution">
    <text evidence="4">The sequence shown here is derived from an EMBL/GenBank/DDBJ whole genome shotgun (WGS) entry which is preliminary data.</text>
</comment>
<evidence type="ECO:0000259" key="3">
    <source>
        <dbReference type="SMART" id="SM00829"/>
    </source>
</evidence>
<evidence type="ECO:0000256" key="1">
    <source>
        <dbReference type="ARBA" id="ARBA00022857"/>
    </source>
</evidence>
<evidence type="ECO:0000313" key="4">
    <source>
        <dbReference type="EMBL" id="OIQ99863.1"/>
    </source>
</evidence>
<keyword evidence="4" id="KW-0012">Acyltransferase</keyword>
<dbReference type="GO" id="GO:0016651">
    <property type="term" value="F:oxidoreductase activity, acting on NAD(P)H"/>
    <property type="evidence" value="ECO:0007669"/>
    <property type="project" value="TreeGrafter"/>
</dbReference>
<dbReference type="InterPro" id="IPR013154">
    <property type="entry name" value="ADH-like_N"/>
</dbReference>
<dbReference type="SUPFAM" id="SSF50129">
    <property type="entry name" value="GroES-like"/>
    <property type="match status" value="1"/>
</dbReference>
<dbReference type="CDD" id="cd05276">
    <property type="entry name" value="p53_inducible_oxidoreductase"/>
    <property type="match status" value="1"/>
</dbReference>
<dbReference type="Gene3D" id="3.90.180.10">
    <property type="entry name" value="Medium-chain alcohol dehydrogenases, catalytic domain"/>
    <property type="match status" value="1"/>
</dbReference>
<dbReference type="SUPFAM" id="SSF51735">
    <property type="entry name" value="NAD(P)-binding Rossmann-fold domains"/>
    <property type="match status" value="1"/>
</dbReference>
<dbReference type="NCBIfam" id="TIGR02824">
    <property type="entry name" value="quinone_pig3"/>
    <property type="match status" value="1"/>
</dbReference>
<dbReference type="EC" id="2.3.1.41" evidence="4"/>
<gene>
    <name evidence="4" type="primary">ppsC_1</name>
    <name evidence="4" type="ORF">GALL_180700</name>
</gene>
<keyword evidence="4" id="KW-0808">Transferase</keyword>
<keyword evidence="1" id="KW-0521">NADP</keyword>
<dbReference type="Pfam" id="PF00107">
    <property type="entry name" value="ADH_zinc_N"/>
    <property type="match status" value="1"/>
</dbReference>
<keyword evidence="2" id="KW-0560">Oxidoreductase</keyword>
<dbReference type="GO" id="GO:0070402">
    <property type="term" value="F:NADPH binding"/>
    <property type="evidence" value="ECO:0007669"/>
    <property type="project" value="TreeGrafter"/>
</dbReference>
<accession>A0A1J5S700</accession>
<organism evidence="4">
    <name type="scientific">mine drainage metagenome</name>
    <dbReference type="NCBI Taxonomy" id="410659"/>
    <lineage>
        <taxon>unclassified sequences</taxon>
        <taxon>metagenomes</taxon>
        <taxon>ecological metagenomes</taxon>
    </lineage>
</organism>
<dbReference type="InterPro" id="IPR036291">
    <property type="entry name" value="NAD(P)-bd_dom_sf"/>
</dbReference>
<dbReference type="GO" id="GO:0004315">
    <property type="term" value="F:3-oxoacyl-[acyl-carrier-protein] synthase activity"/>
    <property type="evidence" value="ECO:0007669"/>
    <property type="project" value="UniProtKB-EC"/>
</dbReference>
<dbReference type="Gene3D" id="3.40.50.720">
    <property type="entry name" value="NAD(P)-binding Rossmann-like Domain"/>
    <property type="match status" value="1"/>
</dbReference>
<dbReference type="AlphaFoldDB" id="A0A1J5S700"/>
<dbReference type="InterPro" id="IPR013149">
    <property type="entry name" value="ADH-like_C"/>
</dbReference>
<dbReference type="EMBL" id="MLJW01000101">
    <property type="protein sequence ID" value="OIQ99863.1"/>
    <property type="molecule type" value="Genomic_DNA"/>
</dbReference>